<gene>
    <name evidence="2" type="primary">Acey_s0043.g829</name>
    <name evidence="2" type="ORF">Y032_0043g829</name>
</gene>
<reference evidence="3" key="1">
    <citation type="journal article" date="2015" name="Nat. Genet.">
        <title>The genome and transcriptome of the zoonotic hookworm Ancylostoma ceylanicum identify infection-specific gene families.</title>
        <authorList>
            <person name="Schwarz E.M."/>
            <person name="Hu Y."/>
            <person name="Antoshechkin I."/>
            <person name="Miller M.M."/>
            <person name="Sternberg P.W."/>
            <person name="Aroian R.V."/>
        </authorList>
    </citation>
    <scope>NUCLEOTIDE SEQUENCE</scope>
    <source>
        <strain evidence="3">HY135</strain>
    </source>
</reference>
<dbReference type="PANTHER" id="PTHR10151:SF120">
    <property type="entry name" value="BIS(5'-ADENOSYL)-TRIPHOSPHATASE"/>
    <property type="match status" value="1"/>
</dbReference>
<accession>A0A016UFK8</accession>
<dbReference type="InterPro" id="IPR017850">
    <property type="entry name" value="Alkaline_phosphatase_core_sf"/>
</dbReference>
<dbReference type="EMBL" id="JARK01001379">
    <property type="protein sequence ID" value="EYC13637.1"/>
    <property type="molecule type" value="Genomic_DNA"/>
</dbReference>
<feature type="chain" id="PRO_5001488219" evidence="1">
    <location>
        <begin position="18"/>
        <end position="464"/>
    </location>
</feature>
<dbReference type="GO" id="GO:0016787">
    <property type="term" value="F:hydrolase activity"/>
    <property type="evidence" value="ECO:0007669"/>
    <property type="project" value="UniProtKB-ARBA"/>
</dbReference>
<organism evidence="2 3">
    <name type="scientific">Ancylostoma ceylanicum</name>
    <dbReference type="NCBI Taxonomy" id="53326"/>
    <lineage>
        <taxon>Eukaryota</taxon>
        <taxon>Metazoa</taxon>
        <taxon>Ecdysozoa</taxon>
        <taxon>Nematoda</taxon>
        <taxon>Chromadorea</taxon>
        <taxon>Rhabditida</taxon>
        <taxon>Rhabditina</taxon>
        <taxon>Rhabditomorpha</taxon>
        <taxon>Strongyloidea</taxon>
        <taxon>Ancylostomatidae</taxon>
        <taxon>Ancylostomatinae</taxon>
        <taxon>Ancylostoma</taxon>
    </lineage>
</organism>
<evidence type="ECO:0000313" key="3">
    <source>
        <dbReference type="Proteomes" id="UP000024635"/>
    </source>
</evidence>
<dbReference type="OrthoDB" id="415411at2759"/>
<dbReference type="SUPFAM" id="SSF53649">
    <property type="entry name" value="Alkaline phosphatase-like"/>
    <property type="match status" value="1"/>
</dbReference>
<keyword evidence="1" id="KW-0732">Signal</keyword>
<dbReference type="InterPro" id="IPR002591">
    <property type="entry name" value="Phosphodiest/P_Trfase"/>
</dbReference>
<keyword evidence="3" id="KW-1185">Reference proteome</keyword>
<dbReference type="CDD" id="cd16018">
    <property type="entry name" value="Enpp"/>
    <property type="match status" value="1"/>
</dbReference>
<proteinExistence type="predicted"/>
<name>A0A016UFK8_9BILA</name>
<comment type="caution">
    <text evidence="2">The sequence shown here is derived from an EMBL/GenBank/DDBJ whole genome shotgun (WGS) entry which is preliminary data.</text>
</comment>
<feature type="signal peptide" evidence="1">
    <location>
        <begin position="1"/>
        <end position="17"/>
    </location>
</feature>
<dbReference type="AlphaFoldDB" id="A0A016UFK8"/>
<evidence type="ECO:0000256" key="1">
    <source>
        <dbReference type="SAM" id="SignalP"/>
    </source>
</evidence>
<dbReference type="Gene3D" id="3.40.720.10">
    <property type="entry name" value="Alkaline Phosphatase, subunit A"/>
    <property type="match status" value="1"/>
</dbReference>
<protein>
    <submittedName>
        <fullName evidence="2">Uncharacterized protein</fullName>
    </submittedName>
</protein>
<sequence length="464" mass="53506">MLYSLLFLLLISSLVSPLSEHPKLLLISFDGFRHDLLNSSLVPNIYRWSLDGAAFVNGVRSQYVSFTATNHMAIATGLYTENHGIVSNRFFDYAEGKLFDYWNYSHTPGIIRESLEEKWYTGEPIWLTNERADSTRHSACLYWPFGEVKFPGKPQRPSLYRAWVDYRSFDQWLSDVDTIVDLFTRERNPVNFVAWYIAEPDHTLHLNGFYNGELFRTLTQLDKLFAHLIDKLKSTGLSQHLNIIFTADHGHAQIEGAQNIMCVEDYVNVKKLFHGEFMIYTFETKRAEEVYRNLTSAVRTHGFKVKVYTRKDFPKHYNYAGISKRIGDIILEPAIGWDVQFNCTKAQFDKMYAGGAKLHSSTHGMDPQQPEMHATLVLHGPDIHPLQRIHRRPQNIDLYELMCFLLEIRCAPNNGTLITFMSNVSFKKIKPGTPARSYHRGGLVSSNLDTDAPTTHRWTLFYSS</sequence>
<dbReference type="Proteomes" id="UP000024635">
    <property type="component" value="Unassembled WGS sequence"/>
</dbReference>
<dbReference type="PANTHER" id="PTHR10151">
    <property type="entry name" value="ECTONUCLEOTIDE PYROPHOSPHATASE/PHOSPHODIESTERASE"/>
    <property type="match status" value="1"/>
</dbReference>
<dbReference type="Gene3D" id="3.30.1360.180">
    <property type="match status" value="1"/>
</dbReference>
<dbReference type="Pfam" id="PF01663">
    <property type="entry name" value="Phosphodiest"/>
    <property type="match status" value="1"/>
</dbReference>
<evidence type="ECO:0000313" key="2">
    <source>
        <dbReference type="EMBL" id="EYC13637.1"/>
    </source>
</evidence>